<comment type="caution">
    <text evidence="1">The sequence shown here is derived from an EMBL/GenBank/DDBJ whole genome shotgun (WGS) entry which is preliminary data.</text>
</comment>
<evidence type="ECO:0000313" key="2">
    <source>
        <dbReference type="Proteomes" id="UP001148737"/>
    </source>
</evidence>
<organism evidence="1 2">
    <name type="scientific">Lecanicillium saksenae</name>
    <dbReference type="NCBI Taxonomy" id="468837"/>
    <lineage>
        <taxon>Eukaryota</taxon>
        <taxon>Fungi</taxon>
        <taxon>Dikarya</taxon>
        <taxon>Ascomycota</taxon>
        <taxon>Pezizomycotina</taxon>
        <taxon>Sordariomycetes</taxon>
        <taxon>Hypocreomycetidae</taxon>
        <taxon>Hypocreales</taxon>
        <taxon>Cordycipitaceae</taxon>
        <taxon>Lecanicillium</taxon>
    </lineage>
</organism>
<protein>
    <submittedName>
        <fullName evidence="1">Uncharacterized protein</fullName>
    </submittedName>
</protein>
<gene>
    <name evidence="1" type="ORF">NLG97_g3306</name>
</gene>
<dbReference type="EMBL" id="JANAKD010000266">
    <property type="protein sequence ID" value="KAJ3495558.1"/>
    <property type="molecule type" value="Genomic_DNA"/>
</dbReference>
<reference evidence="1" key="1">
    <citation type="submission" date="2022-07" db="EMBL/GenBank/DDBJ databases">
        <title>Genome Sequence of Lecanicillium saksenae.</title>
        <authorList>
            <person name="Buettner E."/>
        </authorList>
    </citation>
    <scope>NUCLEOTIDE SEQUENCE</scope>
    <source>
        <strain evidence="1">VT-O1</strain>
    </source>
</reference>
<accession>A0ACC1R1Q7</accession>
<keyword evidence="2" id="KW-1185">Reference proteome</keyword>
<evidence type="ECO:0000313" key="1">
    <source>
        <dbReference type="EMBL" id="KAJ3495558.1"/>
    </source>
</evidence>
<name>A0ACC1R1Q7_9HYPO</name>
<dbReference type="Proteomes" id="UP001148737">
    <property type="component" value="Unassembled WGS sequence"/>
</dbReference>
<proteinExistence type="predicted"/>
<sequence length="1431" mass="155137">MCRLEPRPGFEPGACEASSSAGDFWTNKAIDYPVVLIRVALTRIKATGHSPRNYTGSAAQLAELDAITAKVQVQVAKDRDHFLALLRRPIDVTPTLNRVSSISAQQIAEAQEIVDHARGKWQDSYREYVANPRRNVYPKNNNHDTASSSKTRRTGSDNFNLQMDQKIAKAAALLAEVNAASRYKTGTLYTDYSKTFSHKNAPPHVQFVNSSMHNAADTAYWMDTMNATGHGQAPFAGDAKYPVFRSVKSYGAVGDGVTDDTDAFNKAIQDGKRCGKDCLSSTKTPALVYIPAGTYLISSTIIGLFNTQIVGNPNNLPVIKASADFVGKDGTNGIITSDYYIDGGGGQEWYLPVANFYRQVRNLRIDISDVKAENASCIHWQVGQATSIENVNCVMSNDTSTSQRGICSGGYMGDVTLSGGAIGIYGGEQQFTANGMYFSNCQVAVQMIWDWGYSWRTFYVIGADIAFKLVSDDGTHGIGSIHLQDGTIESTKIGIQVFPESNTTYTGNTAILLDNVAFSHVTSPVTDTNGKTLLSGSDAFQVDVWSVGSQYALGDNYWDGETDIAGATGAQVFSLGSNLKSRRDGDLVNDPTSSSFSDSWYVYKKKPQYGDADVTTFLNAKDYGAKGDGKTDDTAAFQALFGYISAHRGGVIFIPHGVYLLSDTIQINFGTVVVGECWPQLMATGSKFAEPGKPRPLIRAGLPAGDVGVIELSDLLITQQGKTSSLIGIEWNIIAPNVENGKKDIGQPGIWVSCLSPPFGYYGLLLKQYSTSRTPGAHKTYTEVADVHFRAGGAVGGGLQVDQCPAGLDASCTAGALMMHITPKGGGYFQNMWLWVADHDIDDDFNTQINIMFARGLLVESTKPIWMYGTAVEHATTYQYQFNNAKGLIASMIQTESPYFQGRSGIGAIAPFGGNMGEFPGDPPSGIDGCLHGGVDITIGGAGLYSWFDGYDESCVDTRDCQNGMVQIGEGSDNIKLYNLITIGAQDMVNNASTDRVLETVSAGDNLYSPTHPWWSMVNVLGFSEIAGGDNDKIFPRHRSFFALGDSYAAGIGASCDWSGGGWVYEDDPTNGYCYKCVGAYSYVLHQQGVAFFDKGYKFYACSGGTTGGVQDPSTQDGFFSQVNQMKEFGNFTDYGWSTLSVGGNNVGFADVAQNCLVKDTPDCEAVWAESDARIASDELQKNLTDTYRQILSVVTDPEYQLYVTGYGRFFNADTPEYDGKTLLSDTMCLFLGPCAKLTTAKRKRANDGVLALNDAIRKATGTVWDEEKAKGSKKKVIFVDVDHVYNGHRFCEPGYSTPDSSKNWFFNVATSDVRADLSITMDDPAAGHPSANISSIDTKTCTSPSFEMPDVPGRSILCSMAAYFQANPGKSIEVDDPASGTKQNLTIAAQPYWVLKTFHPKTAAHANIGQVVWYYYRLYNSIWPPRNPPT</sequence>